<dbReference type="InterPro" id="IPR010985">
    <property type="entry name" value="Ribbon_hlx_hlx"/>
</dbReference>
<dbReference type="Gene3D" id="1.20.5.780">
    <property type="entry name" value="Single helix bin"/>
    <property type="match status" value="1"/>
</dbReference>
<protein>
    <submittedName>
        <fullName evidence="1">Type II toxin-antitoxin system HicB family antitoxin</fullName>
    </submittedName>
</protein>
<proteinExistence type="predicted"/>
<dbReference type="Pfam" id="PF05534">
    <property type="entry name" value="HicB"/>
    <property type="match status" value="1"/>
</dbReference>
<name>A0ABW4V0I9_9BACL</name>
<gene>
    <name evidence="1" type="ORF">ACFSGI_22505</name>
</gene>
<keyword evidence="2" id="KW-1185">Reference proteome</keyword>
<dbReference type="SUPFAM" id="SSF47598">
    <property type="entry name" value="Ribbon-helix-helix"/>
    <property type="match status" value="1"/>
</dbReference>
<dbReference type="InterPro" id="IPR035069">
    <property type="entry name" value="TTHA1013/TTHA0281-like"/>
</dbReference>
<dbReference type="InterPro" id="IPR008651">
    <property type="entry name" value="Uncharacterised_HicB"/>
</dbReference>
<reference evidence="2" key="1">
    <citation type="journal article" date="2019" name="Int. J. Syst. Evol. Microbiol.">
        <title>The Global Catalogue of Microorganisms (GCM) 10K type strain sequencing project: providing services to taxonomists for standard genome sequencing and annotation.</title>
        <authorList>
            <consortium name="The Broad Institute Genomics Platform"/>
            <consortium name="The Broad Institute Genome Sequencing Center for Infectious Disease"/>
            <person name="Wu L."/>
            <person name="Ma J."/>
        </authorList>
    </citation>
    <scope>NUCLEOTIDE SEQUENCE [LARGE SCALE GENOMIC DNA]</scope>
    <source>
        <strain evidence="2">CGMCC 1.15067</strain>
    </source>
</reference>
<evidence type="ECO:0000313" key="1">
    <source>
        <dbReference type="EMBL" id="MFD1992754.1"/>
    </source>
</evidence>
<dbReference type="RefSeq" id="WP_204827005.1">
    <property type="nucleotide sequence ID" value="NZ_JBHUGF010000014.1"/>
</dbReference>
<dbReference type="Proteomes" id="UP001597403">
    <property type="component" value="Unassembled WGS sequence"/>
</dbReference>
<organism evidence="1 2">
    <name type="scientific">Paenibacillus nicotianae</name>
    <dbReference type="NCBI Taxonomy" id="1526551"/>
    <lineage>
        <taxon>Bacteria</taxon>
        <taxon>Bacillati</taxon>
        <taxon>Bacillota</taxon>
        <taxon>Bacilli</taxon>
        <taxon>Bacillales</taxon>
        <taxon>Paenibacillaceae</taxon>
        <taxon>Paenibacillus</taxon>
    </lineage>
</organism>
<sequence>MMKYKGYVGVAQYDSEAEILHGEVMNIKDVITFQATSVEELRIAFQESVDDYLEFCKERGEEPSKPYSGQLTLRISPENHQLVTIAAHKAGKSLNQWIAEHIQQDAEKEVGTLVSKL</sequence>
<evidence type="ECO:0000313" key="2">
    <source>
        <dbReference type="Proteomes" id="UP001597403"/>
    </source>
</evidence>
<dbReference type="SUPFAM" id="SSF143100">
    <property type="entry name" value="TTHA1013/TTHA0281-like"/>
    <property type="match status" value="1"/>
</dbReference>
<comment type="caution">
    <text evidence="1">The sequence shown here is derived from an EMBL/GenBank/DDBJ whole genome shotgun (WGS) entry which is preliminary data.</text>
</comment>
<accession>A0ABW4V0I9</accession>
<dbReference type="EMBL" id="JBHUGF010000014">
    <property type="protein sequence ID" value="MFD1992754.1"/>
    <property type="molecule type" value="Genomic_DNA"/>
</dbReference>